<dbReference type="InterPro" id="IPR000682">
    <property type="entry name" value="PCMT"/>
</dbReference>
<dbReference type="Proteomes" id="UP000015102">
    <property type="component" value="Unassembled WGS sequence"/>
</dbReference>
<dbReference type="PROSITE" id="PS01279">
    <property type="entry name" value="PCMT"/>
    <property type="match status" value="1"/>
</dbReference>
<keyword evidence="5" id="KW-0489">Methyltransferase</keyword>
<reference evidence="9" key="1">
    <citation type="submission" date="2013-02" db="EMBL/GenBank/DDBJ databases">
        <authorList>
            <person name="Hughes D."/>
        </authorList>
    </citation>
    <scope>NUCLEOTIDE SEQUENCE</scope>
    <source>
        <strain>Durham</strain>
        <strain evidence="9">NC isolate 2 -- Noor lab</strain>
    </source>
</reference>
<evidence type="ECO:0000256" key="7">
    <source>
        <dbReference type="ARBA" id="ARBA00022691"/>
    </source>
</evidence>
<dbReference type="EMBL" id="CAQQ02386822">
    <property type="status" value="NOT_ANNOTATED_CDS"/>
    <property type="molecule type" value="Genomic_DNA"/>
</dbReference>
<keyword evidence="4" id="KW-0963">Cytoplasm</keyword>
<dbReference type="SUPFAM" id="SSF53335">
    <property type="entry name" value="S-adenosyl-L-methionine-dependent methyltransferases"/>
    <property type="match status" value="1"/>
</dbReference>
<evidence type="ECO:0000256" key="2">
    <source>
        <dbReference type="ARBA" id="ARBA00005369"/>
    </source>
</evidence>
<keyword evidence="6" id="KW-0808">Transferase</keyword>
<evidence type="ECO:0000256" key="3">
    <source>
        <dbReference type="ARBA" id="ARBA00011890"/>
    </source>
</evidence>
<dbReference type="GO" id="GO:0004719">
    <property type="term" value="F:protein-L-isoaspartate (D-aspartate) O-methyltransferase activity"/>
    <property type="evidence" value="ECO:0007669"/>
    <property type="project" value="UniProtKB-EC"/>
</dbReference>
<evidence type="ECO:0000313" key="8">
    <source>
        <dbReference type="EnsemblMetazoa" id="MESCA010121-PA"/>
    </source>
</evidence>
<keyword evidence="9" id="KW-1185">Reference proteome</keyword>
<name>T1H1Q4_MEGSC</name>
<protein>
    <recommendedName>
        <fullName evidence="3">protein-L-isoaspartate(D-aspartate) O-methyltransferase</fullName>
        <ecNumber evidence="3">2.1.1.77</ecNumber>
    </recommendedName>
</protein>
<sequence>MHAFALFNLSEFLVPGAHILDVGSGSGYLTACLARFVKNKGDHPDTKIVGIEHQPNLVALSKENLNKDDESLLSSGHVVIVQGDGRKGYPELGPYDAIHVGAASPETPTALIEQLKKGGRLLVPVGPEGGTQYMEQFDKDDRGNVQRTRLMGVMYVPLTDLR</sequence>
<keyword evidence="7" id="KW-0949">S-adenosyl-L-methionine</keyword>
<dbReference type="EC" id="2.1.1.77" evidence="3"/>
<dbReference type="CDD" id="cd02440">
    <property type="entry name" value="AdoMet_MTases"/>
    <property type="match status" value="1"/>
</dbReference>
<dbReference type="PANTHER" id="PTHR11579">
    <property type="entry name" value="PROTEIN-L-ISOASPARTATE O-METHYLTRANSFERASE"/>
    <property type="match status" value="1"/>
</dbReference>
<dbReference type="HOGENOM" id="CLU_055432_0_4_1"/>
<evidence type="ECO:0000256" key="4">
    <source>
        <dbReference type="ARBA" id="ARBA00022490"/>
    </source>
</evidence>
<dbReference type="GO" id="GO:0005737">
    <property type="term" value="C:cytoplasm"/>
    <property type="evidence" value="ECO:0007669"/>
    <property type="project" value="UniProtKB-SubCell"/>
</dbReference>
<evidence type="ECO:0000256" key="5">
    <source>
        <dbReference type="ARBA" id="ARBA00022603"/>
    </source>
</evidence>
<comment type="subcellular location">
    <subcellularLocation>
        <location evidence="1">Cytoplasm</location>
    </subcellularLocation>
</comment>
<accession>T1H1Q4</accession>
<comment type="similarity">
    <text evidence="2">Belongs to the methyltransferase superfamily. L-isoaspartyl/D-aspartyl protein methyltransferase family.</text>
</comment>
<evidence type="ECO:0000256" key="1">
    <source>
        <dbReference type="ARBA" id="ARBA00004496"/>
    </source>
</evidence>
<proteinExistence type="inferred from homology"/>
<evidence type="ECO:0000313" key="9">
    <source>
        <dbReference type="Proteomes" id="UP000015102"/>
    </source>
</evidence>
<dbReference type="InterPro" id="IPR029063">
    <property type="entry name" value="SAM-dependent_MTases_sf"/>
</dbReference>
<dbReference type="Gene3D" id="3.40.50.150">
    <property type="entry name" value="Vaccinia Virus protein VP39"/>
    <property type="match status" value="1"/>
</dbReference>
<reference evidence="8" key="2">
    <citation type="submission" date="2015-06" db="UniProtKB">
        <authorList>
            <consortium name="EnsemblMetazoa"/>
        </authorList>
    </citation>
    <scope>IDENTIFICATION</scope>
</reference>
<dbReference type="GO" id="GO:0032259">
    <property type="term" value="P:methylation"/>
    <property type="evidence" value="ECO:0007669"/>
    <property type="project" value="UniProtKB-KW"/>
</dbReference>
<dbReference type="AlphaFoldDB" id="T1H1Q4"/>
<dbReference type="OMA" id="HMHASAC"/>
<dbReference type="Pfam" id="PF01135">
    <property type="entry name" value="PCMT"/>
    <property type="match status" value="1"/>
</dbReference>
<dbReference type="PANTHER" id="PTHR11579:SF0">
    <property type="entry name" value="PROTEIN-L-ISOASPARTATE(D-ASPARTATE) O-METHYLTRANSFERASE"/>
    <property type="match status" value="1"/>
</dbReference>
<dbReference type="EnsemblMetazoa" id="MESCA010121-RA">
    <property type="protein sequence ID" value="MESCA010121-PA"/>
    <property type="gene ID" value="MESCA010121"/>
</dbReference>
<dbReference type="STRING" id="36166.T1H1Q4"/>
<evidence type="ECO:0000256" key="6">
    <source>
        <dbReference type="ARBA" id="ARBA00022679"/>
    </source>
</evidence>
<organism evidence="8 9">
    <name type="scientific">Megaselia scalaris</name>
    <name type="common">Humpbacked fly</name>
    <name type="synonym">Phora scalaris</name>
    <dbReference type="NCBI Taxonomy" id="36166"/>
    <lineage>
        <taxon>Eukaryota</taxon>
        <taxon>Metazoa</taxon>
        <taxon>Ecdysozoa</taxon>
        <taxon>Arthropoda</taxon>
        <taxon>Hexapoda</taxon>
        <taxon>Insecta</taxon>
        <taxon>Pterygota</taxon>
        <taxon>Neoptera</taxon>
        <taxon>Endopterygota</taxon>
        <taxon>Diptera</taxon>
        <taxon>Brachycera</taxon>
        <taxon>Muscomorpha</taxon>
        <taxon>Platypezoidea</taxon>
        <taxon>Phoridae</taxon>
        <taxon>Megaseliini</taxon>
        <taxon>Megaselia</taxon>
    </lineage>
</organism>